<dbReference type="InterPro" id="IPR001692">
    <property type="entry name" value="Histidinol_DH_CS"/>
</dbReference>
<evidence type="ECO:0000256" key="13">
    <source>
        <dbReference type="PIRSR" id="PIRSR000099-4"/>
    </source>
</evidence>
<organism evidence="15 16">
    <name type="scientific">Desmospora activa DSM 45169</name>
    <dbReference type="NCBI Taxonomy" id="1121389"/>
    <lineage>
        <taxon>Bacteria</taxon>
        <taxon>Bacillati</taxon>
        <taxon>Bacillota</taxon>
        <taxon>Bacilli</taxon>
        <taxon>Bacillales</taxon>
        <taxon>Thermoactinomycetaceae</taxon>
        <taxon>Desmospora</taxon>
    </lineage>
</organism>
<dbReference type="NCBIfam" id="TIGR00069">
    <property type="entry name" value="hisD"/>
    <property type="match status" value="1"/>
</dbReference>
<proteinExistence type="inferred from homology"/>
<dbReference type="PANTHER" id="PTHR21256">
    <property type="entry name" value="HISTIDINOL DEHYDROGENASE HDH"/>
    <property type="match status" value="1"/>
</dbReference>
<keyword evidence="5 8" id="KW-0862">Zinc</keyword>
<evidence type="ECO:0000256" key="12">
    <source>
        <dbReference type="PIRSR" id="PIRSR000099-3"/>
    </source>
</evidence>
<comment type="caution">
    <text evidence="15">The sequence shown here is derived from an EMBL/GenBank/DDBJ whole genome shotgun (WGS) entry which is preliminary data.</text>
</comment>
<feature type="binding site" evidence="8 13">
    <location>
        <position position="254"/>
    </location>
    <ligand>
        <name>Zn(2+)</name>
        <dbReference type="ChEBI" id="CHEBI:29105"/>
    </ligand>
</feature>
<dbReference type="FunFam" id="3.40.50.1980:FF:000001">
    <property type="entry name" value="Histidinol dehydrogenase"/>
    <property type="match status" value="1"/>
</dbReference>
<comment type="similarity">
    <text evidence="2 8 9 14">Belongs to the histidinol dehydrogenase family.</text>
</comment>
<evidence type="ECO:0000256" key="6">
    <source>
        <dbReference type="ARBA" id="ARBA00023002"/>
    </source>
</evidence>
<dbReference type="Gene3D" id="1.20.5.1300">
    <property type="match status" value="1"/>
</dbReference>
<dbReference type="InterPro" id="IPR012131">
    <property type="entry name" value="Hstdl_DH"/>
</dbReference>
<reference evidence="15 16" key="1">
    <citation type="submission" date="2018-04" db="EMBL/GenBank/DDBJ databases">
        <title>Genomic Encyclopedia of Archaeal and Bacterial Type Strains, Phase II (KMG-II): from individual species to whole genera.</title>
        <authorList>
            <person name="Goeker M."/>
        </authorList>
    </citation>
    <scope>NUCLEOTIDE SEQUENCE [LARGE SCALE GENOMIC DNA]</scope>
    <source>
        <strain evidence="15 16">DSM 45169</strain>
    </source>
</reference>
<dbReference type="AlphaFoldDB" id="A0A2T4Z419"/>
<dbReference type="GO" id="GO:0000105">
    <property type="term" value="P:L-histidine biosynthetic process"/>
    <property type="evidence" value="ECO:0007669"/>
    <property type="project" value="UniProtKB-UniRule"/>
</dbReference>
<dbReference type="PRINTS" id="PR00083">
    <property type="entry name" value="HOLDHDRGNASE"/>
</dbReference>
<feature type="active site" description="Proton acceptor" evidence="8 10">
    <location>
        <position position="319"/>
    </location>
</feature>
<dbReference type="EC" id="1.1.1.23" evidence="3 8"/>
<feature type="binding site" evidence="8 12">
    <location>
        <position position="320"/>
    </location>
    <ligand>
        <name>substrate</name>
    </ligand>
</feature>
<feature type="binding site" evidence="8 11">
    <location>
        <position position="206"/>
    </location>
    <ligand>
        <name>NAD(+)</name>
        <dbReference type="ChEBI" id="CHEBI:57540"/>
    </ligand>
</feature>
<feature type="binding site" evidence="8 12">
    <location>
        <position position="251"/>
    </location>
    <ligand>
        <name>substrate</name>
    </ligand>
</feature>
<feature type="binding site" evidence="8 13">
    <location>
        <position position="412"/>
    </location>
    <ligand>
        <name>Zn(2+)</name>
        <dbReference type="ChEBI" id="CHEBI:29105"/>
    </ligand>
</feature>
<keyword evidence="16" id="KW-1185">Reference proteome</keyword>
<accession>A0A2T4Z419</accession>
<evidence type="ECO:0000256" key="4">
    <source>
        <dbReference type="ARBA" id="ARBA00022723"/>
    </source>
</evidence>
<comment type="pathway">
    <text evidence="8">Amino-acid biosynthesis; L-histidine biosynthesis; L-histidine from 5-phospho-alpha-D-ribose 1-diphosphate: step 9/9.</text>
</comment>
<dbReference type="UniPathway" id="UPA00031">
    <property type="reaction ID" value="UER00014"/>
</dbReference>
<keyword evidence="6 8" id="KW-0560">Oxidoreductase</keyword>
<feature type="binding site" evidence="8 12">
    <location>
        <position position="412"/>
    </location>
    <ligand>
        <name>substrate</name>
    </ligand>
</feature>
<evidence type="ECO:0000313" key="16">
    <source>
        <dbReference type="Proteomes" id="UP000241639"/>
    </source>
</evidence>
<dbReference type="Pfam" id="PF00815">
    <property type="entry name" value="Histidinol_dh"/>
    <property type="match status" value="1"/>
</dbReference>
<dbReference type="PIRSF" id="PIRSF000099">
    <property type="entry name" value="Histidinol_dh"/>
    <property type="match status" value="1"/>
</dbReference>
<evidence type="ECO:0000256" key="8">
    <source>
        <dbReference type="HAMAP-Rule" id="MF_01024"/>
    </source>
</evidence>
<dbReference type="GO" id="GO:0051287">
    <property type="term" value="F:NAD binding"/>
    <property type="evidence" value="ECO:0007669"/>
    <property type="project" value="InterPro"/>
</dbReference>
<dbReference type="InterPro" id="IPR022695">
    <property type="entry name" value="Histidinol_DH_monofunct"/>
</dbReference>
<evidence type="ECO:0000256" key="10">
    <source>
        <dbReference type="PIRSR" id="PIRSR000099-1"/>
    </source>
</evidence>
<dbReference type="Gene3D" id="3.40.50.1980">
    <property type="entry name" value="Nitrogenase molybdenum iron protein domain"/>
    <property type="match status" value="2"/>
</dbReference>
<comment type="function">
    <text evidence="1 8">Catalyzes the sequential NAD-dependent oxidations of L-histidinol to L-histidinaldehyde and then to L-histidine.</text>
</comment>
<gene>
    <name evidence="8" type="primary">hisD</name>
    <name evidence="15" type="ORF">C8J48_2963</name>
</gene>
<evidence type="ECO:0000256" key="3">
    <source>
        <dbReference type="ARBA" id="ARBA00012965"/>
    </source>
</evidence>
<feature type="binding site" evidence="8 13">
    <location>
        <position position="353"/>
    </location>
    <ligand>
        <name>Zn(2+)</name>
        <dbReference type="ChEBI" id="CHEBI:29105"/>
    </ligand>
</feature>
<dbReference type="GO" id="GO:0004399">
    <property type="term" value="F:histidinol dehydrogenase activity"/>
    <property type="evidence" value="ECO:0007669"/>
    <property type="project" value="UniProtKB-UniRule"/>
</dbReference>
<name>A0A2T4Z419_9BACL</name>
<keyword evidence="8 11" id="KW-0520">NAD</keyword>
<comment type="cofactor">
    <cofactor evidence="8 13">
        <name>Zn(2+)</name>
        <dbReference type="ChEBI" id="CHEBI:29105"/>
    </cofactor>
    <text evidence="8 13">Binds 1 zinc ion per subunit.</text>
</comment>
<dbReference type="PANTHER" id="PTHR21256:SF2">
    <property type="entry name" value="HISTIDINE BIOSYNTHESIS TRIFUNCTIONAL PROTEIN"/>
    <property type="match status" value="1"/>
</dbReference>
<keyword evidence="4 8" id="KW-0479">Metal-binding</keyword>
<feature type="binding site" evidence="8 12">
    <location>
        <position position="353"/>
    </location>
    <ligand>
        <name>substrate</name>
    </ligand>
</feature>
<evidence type="ECO:0000313" key="15">
    <source>
        <dbReference type="EMBL" id="PTM56638.1"/>
    </source>
</evidence>
<feature type="binding site" evidence="8 13">
    <location>
        <position position="251"/>
    </location>
    <ligand>
        <name>Zn(2+)</name>
        <dbReference type="ChEBI" id="CHEBI:29105"/>
    </ligand>
</feature>
<dbReference type="PROSITE" id="PS00611">
    <property type="entry name" value="HISOL_DEHYDROGENASE"/>
    <property type="match status" value="1"/>
</dbReference>
<dbReference type="SUPFAM" id="SSF53720">
    <property type="entry name" value="ALDH-like"/>
    <property type="match status" value="1"/>
</dbReference>
<comment type="catalytic activity">
    <reaction evidence="7 8">
        <text>L-histidinol + 2 NAD(+) + H2O = L-histidine + 2 NADH + 3 H(+)</text>
        <dbReference type="Rhea" id="RHEA:20641"/>
        <dbReference type="ChEBI" id="CHEBI:15377"/>
        <dbReference type="ChEBI" id="CHEBI:15378"/>
        <dbReference type="ChEBI" id="CHEBI:57540"/>
        <dbReference type="ChEBI" id="CHEBI:57595"/>
        <dbReference type="ChEBI" id="CHEBI:57699"/>
        <dbReference type="ChEBI" id="CHEBI:57945"/>
        <dbReference type="EC" id="1.1.1.23"/>
    </reaction>
</comment>
<keyword evidence="8" id="KW-0368">Histidine biosynthesis</keyword>
<feature type="binding site" evidence="8 12">
    <location>
        <position position="229"/>
    </location>
    <ligand>
        <name>substrate</name>
    </ligand>
</feature>
<evidence type="ECO:0000256" key="1">
    <source>
        <dbReference type="ARBA" id="ARBA00003850"/>
    </source>
</evidence>
<dbReference type="HAMAP" id="MF_01024">
    <property type="entry name" value="HisD"/>
    <property type="match status" value="1"/>
</dbReference>
<evidence type="ECO:0000256" key="9">
    <source>
        <dbReference type="PIRNR" id="PIRNR000099"/>
    </source>
</evidence>
<feature type="binding site" evidence="8 12">
    <location>
        <position position="407"/>
    </location>
    <ligand>
        <name>substrate</name>
    </ligand>
</feature>
<dbReference type="InterPro" id="IPR016161">
    <property type="entry name" value="Ald_DH/histidinol_DH"/>
</dbReference>
<dbReference type="Proteomes" id="UP000241639">
    <property type="component" value="Unassembled WGS sequence"/>
</dbReference>
<sequence length="427" mass="46098">MISIVKADELDIRRREETGSPEEERMVREVIRHVQHKGDTALAAYTRRFDKVEVTETLVSAVEMEDAYQQVEPAFINALQTAAAKIRAYHERQKRTSWMETETDGTVLGQLVLPLERVGVYVPGGRAAYPSTVLMTVIPAQVAGVEEVVITTPPQADGKIDATTLVAAREAGVERIFKVGGAQAIAALAFGTETIPRVDKICGPGNRYVTLAKRLVYGQVDIDMIAGPSEIVVIADDSADAAWVAADLLSQAEHDPMASAVLLTPSQTLAAAVTRELISQCERLPRREIAAQSLREHGAIAITVDVAEAVATANRLAPEHLQLMVEDPWSWVGQVRHAGALFLGHWSPEALGDYVAGPSHVLPTNGTARFSSPLGVDDFTKKTSLIAASRDMIQRDGQTVVTLAEAEGLSAHAASIRVRLEKEDTHG</sequence>
<evidence type="ECO:0000256" key="2">
    <source>
        <dbReference type="ARBA" id="ARBA00010178"/>
    </source>
</evidence>
<dbReference type="EMBL" id="PZZP01000002">
    <property type="protein sequence ID" value="PTM56638.1"/>
    <property type="molecule type" value="Genomic_DNA"/>
</dbReference>
<evidence type="ECO:0000256" key="7">
    <source>
        <dbReference type="ARBA" id="ARBA00049489"/>
    </source>
</evidence>
<evidence type="ECO:0000256" key="14">
    <source>
        <dbReference type="RuleBase" id="RU004175"/>
    </source>
</evidence>
<dbReference type="GO" id="GO:0005829">
    <property type="term" value="C:cytosol"/>
    <property type="evidence" value="ECO:0007669"/>
    <property type="project" value="TreeGrafter"/>
</dbReference>
<evidence type="ECO:0000256" key="5">
    <source>
        <dbReference type="ARBA" id="ARBA00022833"/>
    </source>
</evidence>
<protein>
    <recommendedName>
        <fullName evidence="3 8">Histidinol dehydrogenase</fullName>
        <shortName evidence="8">HDH</shortName>
        <ecNumber evidence="3 8">1.1.1.23</ecNumber>
    </recommendedName>
</protein>
<keyword evidence="8" id="KW-0028">Amino-acid biosynthesis</keyword>
<feature type="binding site" evidence="8 11">
    <location>
        <position position="183"/>
    </location>
    <ligand>
        <name>NAD(+)</name>
        <dbReference type="ChEBI" id="CHEBI:57540"/>
    </ligand>
</feature>
<feature type="active site" description="Proton acceptor" evidence="8 10">
    <location>
        <position position="320"/>
    </location>
</feature>
<dbReference type="FunFam" id="3.40.50.1980:FF:000026">
    <property type="entry name" value="Histidinol dehydrogenase"/>
    <property type="match status" value="1"/>
</dbReference>
<feature type="binding site" evidence="8 12">
    <location>
        <position position="254"/>
    </location>
    <ligand>
        <name>substrate</name>
    </ligand>
</feature>
<evidence type="ECO:0000256" key="11">
    <source>
        <dbReference type="PIRSR" id="PIRSR000099-2"/>
    </source>
</evidence>
<feature type="binding site" evidence="8 11">
    <location>
        <position position="121"/>
    </location>
    <ligand>
        <name>NAD(+)</name>
        <dbReference type="ChEBI" id="CHEBI:57540"/>
    </ligand>
</feature>
<dbReference type="CDD" id="cd06572">
    <property type="entry name" value="Histidinol_dh"/>
    <property type="match status" value="1"/>
</dbReference>
<dbReference type="GO" id="GO:0008270">
    <property type="term" value="F:zinc ion binding"/>
    <property type="evidence" value="ECO:0007669"/>
    <property type="project" value="UniProtKB-UniRule"/>
</dbReference>